<dbReference type="Proteomes" id="UP000001072">
    <property type="component" value="Unassembled WGS sequence"/>
</dbReference>
<name>F4RJU6_MELLP</name>
<accession>F4RJU6</accession>
<protein>
    <submittedName>
        <fullName evidence="1">Uncharacterized protein</fullName>
    </submittedName>
</protein>
<gene>
    <name evidence="1" type="ORF">MELLADRAFT_71725</name>
</gene>
<keyword evidence="2" id="KW-1185">Reference proteome</keyword>
<dbReference type="AlphaFoldDB" id="F4RJU6"/>
<dbReference type="GeneID" id="18931912"/>
<organism evidence="2">
    <name type="scientific">Melampsora larici-populina (strain 98AG31 / pathotype 3-4-7)</name>
    <name type="common">Poplar leaf rust fungus</name>
    <dbReference type="NCBI Taxonomy" id="747676"/>
    <lineage>
        <taxon>Eukaryota</taxon>
        <taxon>Fungi</taxon>
        <taxon>Dikarya</taxon>
        <taxon>Basidiomycota</taxon>
        <taxon>Pucciniomycotina</taxon>
        <taxon>Pucciniomycetes</taxon>
        <taxon>Pucciniales</taxon>
        <taxon>Melampsoraceae</taxon>
        <taxon>Melampsora</taxon>
    </lineage>
</organism>
<sequence>MRNRATRTPPIKYQTRQPPFLNHRIKLQQSNLLWNEPTFLSLPHWEDQTFNFEGD</sequence>
<evidence type="ECO:0000313" key="1">
    <source>
        <dbReference type="EMBL" id="EGG07376.1"/>
    </source>
</evidence>
<dbReference type="RefSeq" id="XP_007409283.1">
    <property type="nucleotide sequence ID" value="XM_007409221.1"/>
</dbReference>
<dbReference type="KEGG" id="mlr:MELLADRAFT_71725"/>
<dbReference type="InParanoid" id="F4RJU6"/>
<proteinExistence type="predicted"/>
<dbReference type="HOGENOM" id="CLU_3056011_0_0_1"/>
<reference evidence="2" key="1">
    <citation type="journal article" date="2011" name="Proc. Natl. Acad. Sci. U.S.A.">
        <title>Obligate biotrophy features unraveled by the genomic analysis of rust fungi.</title>
        <authorList>
            <person name="Duplessis S."/>
            <person name="Cuomo C.A."/>
            <person name="Lin Y.-C."/>
            <person name="Aerts A."/>
            <person name="Tisserant E."/>
            <person name="Veneault-Fourrey C."/>
            <person name="Joly D.L."/>
            <person name="Hacquard S."/>
            <person name="Amselem J."/>
            <person name="Cantarel B.L."/>
            <person name="Chiu R."/>
            <person name="Coutinho P.M."/>
            <person name="Feau N."/>
            <person name="Field M."/>
            <person name="Frey P."/>
            <person name="Gelhaye E."/>
            <person name="Goldberg J."/>
            <person name="Grabherr M.G."/>
            <person name="Kodira C.D."/>
            <person name="Kohler A."/>
            <person name="Kuees U."/>
            <person name="Lindquist E.A."/>
            <person name="Lucas S.M."/>
            <person name="Mago R."/>
            <person name="Mauceli E."/>
            <person name="Morin E."/>
            <person name="Murat C."/>
            <person name="Pangilinan J.L."/>
            <person name="Park R."/>
            <person name="Pearson M."/>
            <person name="Quesneville H."/>
            <person name="Rouhier N."/>
            <person name="Sakthikumar S."/>
            <person name="Salamov A.A."/>
            <person name="Schmutz J."/>
            <person name="Selles B."/>
            <person name="Shapiro H."/>
            <person name="Tanguay P."/>
            <person name="Tuskan G.A."/>
            <person name="Henrissat B."/>
            <person name="Van de Peer Y."/>
            <person name="Rouze P."/>
            <person name="Ellis J.G."/>
            <person name="Dodds P.N."/>
            <person name="Schein J.E."/>
            <person name="Zhong S."/>
            <person name="Hamelin R.C."/>
            <person name="Grigoriev I.V."/>
            <person name="Szabo L.J."/>
            <person name="Martin F."/>
        </authorList>
    </citation>
    <scope>NUCLEOTIDE SEQUENCE [LARGE SCALE GENOMIC DNA]</scope>
    <source>
        <strain evidence="2">98AG31 / pathotype 3-4-7</strain>
    </source>
</reference>
<evidence type="ECO:0000313" key="2">
    <source>
        <dbReference type="Proteomes" id="UP000001072"/>
    </source>
</evidence>
<dbReference type="VEuPathDB" id="FungiDB:MELLADRAFT_71725"/>
<dbReference type="EMBL" id="GL883104">
    <property type="protein sequence ID" value="EGG07376.1"/>
    <property type="molecule type" value="Genomic_DNA"/>
</dbReference>